<comment type="caution">
    <text evidence="2">The sequence shown here is derived from an EMBL/GenBank/DDBJ whole genome shotgun (WGS) entry which is preliminary data.</text>
</comment>
<dbReference type="EMBL" id="LLKB01000006">
    <property type="protein sequence ID" value="KQC84332.1"/>
    <property type="molecule type" value="Genomic_DNA"/>
</dbReference>
<name>A0AAW3JMW1_9FIRM</name>
<evidence type="ECO:0000259" key="1">
    <source>
        <dbReference type="Pfam" id="PF13524"/>
    </source>
</evidence>
<reference evidence="2 3" key="1">
    <citation type="submission" date="2015-10" db="EMBL/GenBank/DDBJ databases">
        <title>Butyribacter intestini gen. nov., sp. nov., a butyric acid-producing bacterium of the family Lachnospiraceae isolated from the human faeces.</title>
        <authorList>
            <person name="Zou Y."/>
            <person name="Xue W."/>
            <person name="Luo G."/>
            <person name="Lv M."/>
        </authorList>
    </citation>
    <scope>NUCLEOTIDE SEQUENCE [LARGE SCALE GENOMIC DNA]</scope>
    <source>
        <strain evidence="2 3">TF01-11</strain>
    </source>
</reference>
<accession>A0AAW3JMW1</accession>
<sequence length="394" mass="46028">MNILIYRYNSICEDAVIRGLKELGHTVYEVVLEVENKSPSGQEILDAVVMGMEKSNADIIFSINYYPALSEIARVYKLLYYSWIVDAPVLELYSKTIKNRCNRLFIFDSELYREISVYNPYNIFYLPLAADCDFYQNAIRNASLSDVEKYTHNISFVGSLYTEKCPYDKVKNLSPKISGYLHGIMKAQEKIYGYYFVEELLSDELVDEFVKNYDGYYLAGEEDLLTKKRTLAQFYIGNKITAMERVDTFKYLSEKFEVDIYTASDTKEIPKLKNHGTIMTHTQMPIVFNKSTINLNPTSKPIRSGIPLRIFDLLACEGFVLCNYQSDLLNEFLQGEELDIYSSIEELEEKIRYYLSHTDVCREIAHNGYEKVSKRHTYPLRLEQMFRLGEHRRR</sequence>
<keyword evidence="3" id="KW-1185">Reference proteome</keyword>
<dbReference type="AlphaFoldDB" id="A0AAW3JMW1"/>
<gene>
    <name evidence="2" type="ORF">APZ18_13575</name>
</gene>
<proteinExistence type="predicted"/>
<evidence type="ECO:0000313" key="3">
    <source>
        <dbReference type="Proteomes" id="UP000050833"/>
    </source>
</evidence>
<organism evidence="2 3">
    <name type="scientific">Butyribacter intestini</name>
    <dbReference type="NCBI Taxonomy" id="1703332"/>
    <lineage>
        <taxon>Bacteria</taxon>
        <taxon>Bacillati</taxon>
        <taxon>Bacillota</taxon>
        <taxon>Clostridia</taxon>
        <taxon>Lachnospirales</taxon>
        <taxon>Lachnospiraceae</taxon>
        <taxon>Butyribacter</taxon>
    </lineage>
</organism>
<dbReference type="Proteomes" id="UP000050833">
    <property type="component" value="Unassembled WGS sequence"/>
</dbReference>
<dbReference type="RefSeq" id="WP_055945891.1">
    <property type="nucleotide sequence ID" value="NZ_LLKB01000006.1"/>
</dbReference>
<dbReference type="Pfam" id="PF13524">
    <property type="entry name" value="Glyco_trans_1_2"/>
    <property type="match status" value="1"/>
</dbReference>
<protein>
    <recommendedName>
        <fullName evidence="1">Spore protein YkvP/CgeB glycosyl transferase-like domain-containing protein</fullName>
    </recommendedName>
</protein>
<dbReference type="InterPro" id="IPR055259">
    <property type="entry name" value="YkvP/CgeB_Glyco_trans-like"/>
</dbReference>
<evidence type="ECO:0000313" key="2">
    <source>
        <dbReference type="EMBL" id="KQC84332.1"/>
    </source>
</evidence>
<feature type="domain" description="Spore protein YkvP/CgeB glycosyl transferase-like" evidence="1">
    <location>
        <begin position="268"/>
        <end position="386"/>
    </location>
</feature>